<dbReference type="EMBL" id="PFSK01000037">
    <property type="protein sequence ID" value="PJC22419.1"/>
    <property type="molecule type" value="Genomic_DNA"/>
</dbReference>
<evidence type="ECO:0000313" key="2">
    <source>
        <dbReference type="Proteomes" id="UP000228781"/>
    </source>
</evidence>
<dbReference type="Pfam" id="PF05258">
    <property type="entry name" value="DciA"/>
    <property type="match status" value="1"/>
</dbReference>
<name>A0A2M8EIF8_UNCKA</name>
<evidence type="ECO:0000313" key="1">
    <source>
        <dbReference type="EMBL" id="PJC22419.1"/>
    </source>
</evidence>
<organism evidence="1 2">
    <name type="scientific">candidate division WWE3 bacterium CG_4_9_14_0_2_um_filter_48_10</name>
    <dbReference type="NCBI Taxonomy" id="1975078"/>
    <lineage>
        <taxon>Bacteria</taxon>
        <taxon>Katanobacteria</taxon>
    </lineage>
</organism>
<dbReference type="Proteomes" id="UP000228781">
    <property type="component" value="Unassembled WGS sequence"/>
</dbReference>
<reference evidence="2" key="1">
    <citation type="submission" date="2017-09" db="EMBL/GenBank/DDBJ databases">
        <title>Depth-based differentiation of microbial function through sediment-hosted aquifers and enrichment of novel symbionts in the deep terrestrial subsurface.</title>
        <authorList>
            <person name="Probst A.J."/>
            <person name="Ladd B."/>
            <person name="Jarett J.K."/>
            <person name="Geller-Mcgrath D.E."/>
            <person name="Sieber C.M.K."/>
            <person name="Emerson J.B."/>
            <person name="Anantharaman K."/>
            <person name="Thomas B.C."/>
            <person name="Malmstrom R."/>
            <person name="Stieglmeier M."/>
            <person name="Klingl A."/>
            <person name="Woyke T."/>
            <person name="Ryan C.M."/>
            <person name="Banfield J.F."/>
        </authorList>
    </citation>
    <scope>NUCLEOTIDE SEQUENCE [LARGE SCALE GENOMIC DNA]</scope>
</reference>
<dbReference type="AlphaFoldDB" id="A0A2M8EIF8"/>
<sequence length="105" mass="11997">MTFVSIKDAIHEKSWRGPTRGVFLGLRVEKLLNELLPQHFPEIADKVVFRFFRSNELYLFTISPTVSQEVYLNSANLLKKLNESLGGRAVKEIKLKIKPTPILAT</sequence>
<accession>A0A2M8EIF8</accession>
<comment type="caution">
    <text evidence="1">The sequence shown here is derived from an EMBL/GenBank/DDBJ whole genome shotgun (WGS) entry which is preliminary data.</text>
</comment>
<dbReference type="InterPro" id="IPR007922">
    <property type="entry name" value="DciA-like"/>
</dbReference>
<protein>
    <recommendedName>
        <fullName evidence="3">DUF721 domain-containing protein</fullName>
    </recommendedName>
</protein>
<evidence type="ECO:0008006" key="3">
    <source>
        <dbReference type="Google" id="ProtNLM"/>
    </source>
</evidence>
<proteinExistence type="predicted"/>
<gene>
    <name evidence="1" type="ORF">CO059_02575</name>
</gene>